<feature type="transmembrane region" description="Helical" evidence="6">
    <location>
        <begin position="151"/>
        <end position="174"/>
    </location>
</feature>
<evidence type="ECO:0000313" key="8">
    <source>
        <dbReference type="Proteomes" id="UP000596902"/>
    </source>
</evidence>
<feature type="transmembrane region" description="Helical" evidence="6">
    <location>
        <begin position="330"/>
        <end position="351"/>
    </location>
</feature>
<dbReference type="InterPro" id="IPR004695">
    <property type="entry name" value="SLAC1/Mae1/Ssu1/TehA"/>
</dbReference>
<feature type="transmembrane region" description="Helical" evidence="6">
    <location>
        <begin position="296"/>
        <end position="318"/>
    </location>
</feature>
<dbReference type="Pfam" id="PF03595">
    <property type="entry name" value="SLAC1"/>
    <property type="match status" value="1"/>
</dbReference>
<evidence type="ECO:0000256" key="5">
    <source>
        <dbReference type="SAM" id="MobiDB-lite"/>
    </source>
</evidence>
<keyword evidence="8" id="KW-1185">Reference proteome</keyword>
<proteinExistence type="predicted"/>
<dbReference type="GO" id="GO:0016020">
    <property type="term" value="C:membrane"/>
    <property type="evidence" value="ECO:0007669"/>
    <property type="project" value="UniProtKB-SubCell"/>
</dbReference>
<dbReference type="GeneID" id="62203615"/>
<evidence type="ECO:0000256" key="4">
    <source>
        <dbReference type="ARBA" id="ARBA00023136"/>
    </source>
</evidence>
<feature type="transmembrane region" description="Helical" evidence="6">
    <location>
        <begin position="186"/>
        <end position="204"/>
    </location>
</feature>
<feature type="transmembrane region" description="Helical" evidence="6">
    <location>
        <begin position="224"/>
        <end position="242"/>
    </location>
</feature>
<evidence type="ECO:0000256" key="6">
    <source>
        <dbReference type="SAM" id="Phobius"/>
    </source>
</evidence>
<feature type="compositionally biased region" description="Polar residues" evidence="5">
    <location>
        <begin position="1"/>
        <end position="13"/>
    </location>
</feature>
<sequence length="400" mass="44032">MGTPPSENDTAMSSKPEALQQEQKQPDGKIGIRERLKHFTFAWFLSTMSTGGLALALADTPHQFPGLYHIGLTMFFANILLFLVLCTCTVLRLIHHPTHFASSFLHPQESLFLGSFWLSLSVILAGIQTYGITHGPSSSSPYPWLVDAVHVLYWIYAALSLANSIFQYWILIAYSKLRPVPYLPSIFLAGYSAMLTGTVASMVAGTQPAHRVMGVLVSGIAYQGFGWCISFIAVVSYVRNMLDHGFPSAQLRPGLFIPVGSCAYTIVALIGLANAVSEDASYFVRHPAAPEILRVLALFTGIFLYVFAFWLFAIALLGNVGVVGKMPFSLTWWAFIFPNVGFTLSTSVLGRELESDGILWVASVMTALLVVIWLVTVVGCVKAVWKREIVWPGRDEDKNR</sequence>
<dbReference type="AlphaFoldDB" id="A0A8H7B8M7"/>
<protein>
    <submittedName>
        <fullName evidence="7">C4-dicarboxylate transporter malic acid transport protein</fullName>
    </submittedName>
</protein>
<keyword evidence="4 6" id="KW-0472">Membrane</keyword>
<dbReference type="GO" id="GO:0015140">
    <property type="term" value="F:malate transmembrane transporter activity"/>
    <property type="evidence" value="ECO:0007669"/>
    <property type="project" value="InterPro"/>
</dbReference>
<reference evidence="7" key="1">
    <citation type="submission" date="2020-01" db="EMBL/GenBank/DDBJ databases">
        <authorList>
            <person name="Feng Z.H.Z."/>
        </authorList>
    </citation>
    <scope>NUCLEOTIDE SEQUENCE</scope>
    <source>
        <strain evidence="7">CBS107.38</strain>
    </source>
</reference>
<dbReference type="RefSeq" id="XP_038787387.1">
    <property type="nucleotide sequence ID" value="XM_038930437.1"/>
</dbReference>
<evidence type="ECO:0000256" key="3">
    <source>
        <dbReference type="ARBA" id="ARBA00022989"/>
    </source>
</evidence>
<feature type="transmembrane region" description="Helical" evidence="6">
    <location>
        <begin position="254"/>
        <end position="276"/>
    </location>
</feature>
<organism evidence="7 8">
    <name type="scientific">Alternaria burnsii</name>
    <dbReference type="NCBI Taxonomy" id="1187904"/>
    <lineage>
        <taxon>Eukaryota</taxon>
        <taxon>Fungi</taxon>
        <taxon>Dikarya</taxon>
        <taxon>Ascomycota</taxon>
        <taxon>Pezizomycotina</taxon>
        <taxon>Dothideomycetes</taxon>
        <taxon>Pleosporomycetidae</taxon>
        <taxon>Pleosporales</taxon>
        <taxon>Pleosporineae</taxon>
        <taxon>Pleosporaceae</taxon>
        <taxon>Alternaria</taxon>
        <taxon>Alternaria sect. Alternaria</taxon>
    </lineage>
</organism>
<evidence type="ECO:0000256" key="2">
    <source>
        <dbReference type="ARBA" id="ARBA00022692"/>
    </source>
</evidence>
<feature type="region of interest" description="Disordered" evidence="5">
    <location>
        <begin position="1"/>
        <end position="27"/>
    </location>
</feature>
<dbReference type="InterPro" id="IPR038665">
    <property type="entry name" value="Voltage-dep_anion_channel_sf"/>
</dbReference>
<dbReference type="Gene3D" id="1.50.10.150">
    <property type="entry name" value="Voltage-dependent anion channel"/>
    <property type="match status" value="1"/>
</dbReference>
<feature type="transmembrane region" description="Helical" evidence="6">
    <location>
        <begin position="357"/>
        <end position="385"/>
    </location>
</feature>
<name>A0A8H7B8M7_9PLEO</name>
<evidence type="ECO:0000313" key="7">
    <source>
        <dbReference type="EMBL" id="KAF7677178.1"/>
    </source>
</evidence>
<keyword evidence="2 6" id="KW-0812">Transmembrane</keyword>
<feature type="transmembrane region" description="Helical" evidence="6">
    <location>
        <begin position="70"/>
        <end position="91"/>
    </location>
</feature>
<feature type="transmembrane region" description="Helical" evidence="6">
    <location>
        <begin position="39"/>
        <end position="58"/>
    </location>
</feature>
<dbReference type="Proteomes" id="UP000596902">
    <property type="component" value="Unassembled WGS sequence"/>
</dbReference>
<gene>
    <name evidence="7" type="ORF">GT037_005390</name>
</gene>
<comment type="subcellular location">
    <subcellularLocation>
        <location evidence="1">Membrane</location>
        <topology evidence="1">Multi-pass membrane protein</topology>
    </subcellularLocation>
</comment>
<accession>A0A8H7B8M7</accession>
<dbReference type="PANTHER" id="PTHR31162">
    <property type="entry name" value="MALIC ACID TRANSPORT PROTEIN-RELATED"/>
    <property type="match status" value="1"/>
</dbReference>
<keyword evidence="3 6" id="KW-1133">Transmembrane helix</keyword>
<dbReference type="CDD" id="cd09317">
    <property type="entry name" value="TDT_Mae1_like"/>
    <property type="match status" value="1"/>
</dbReference>
<comment type="caution">
    <text evidence="7">The sequence shown here is derived from an EMBL/GenBank/DDBJ whole genome shotgun (WGS) entry which is preliminary data.</text>
</comment>
<dbReference type="PANTHER" id="PTHR31162:SF0">
    <property type="entry name" value="MALIC ACID TRANSPORT PROTEIN"/>
    <property type="match status" value="1"/>
</dbReference>
<dbReference type="InterPro" id="IPR030185">
    <property type="entry name" value="Mae1"/>
</dbReference>
<evidence type="ECO:0000256" key="1">
    <source>
        <dbReference type="ARBA" id="ARBA00004141"/>
    </source>
</evidence>
<reference evidence="7" key="2">
    <citation type="submission" date="2020-08" db="EMBL/GenBank/DDBJ databases">
        <title>Draft Genome Sequence of Cumin Blight Pathogen Alternaria burnsii.</title>
        <authorList>
            <person name="Feng Z."/>
        </authorList>
    </citation>
    <scope>NUCLEOTIDE SEQUENCE</scope>
    <source>
        <strain evidence="7">CBS107.38</strain>
    </source>
</reference>
<feature type="transmembrane region" description="Helical" evidence="6">
    <location>
        <begin position="111"/>
        <end position="131"/>
    </location>
</feature>
<dbReference type="EMBL" id="JAAABM010000006">
    <property type="protein sequence ID" value="KAF7677178.1"/>
    <property type="molecule type" value="Genomic_DNA"/>
</dbReference>